<evidence type="ECO:0000313" key="3">
    <source>
        <dbReference type="EMBL" id="SHK33150.1"/>
    </source>
</evidence>
<dbReference type="Pfam" id="PF18962">
    <property type="entry name" value="Por_Secre_tail"/>
    <property type="match status" value="1"/>
</dbReference>
<evidence type="ECO:0000259" key="2">
    <source>
        <dbReference type="Pfam" id="PF18962"/>
    </source>
</evidence>
<dbReference type="NCBIfam" id="TIGR04183">
    <property type="entry name" value="Por_Secre_tail"/>
    <property type="match status" value="1"/>
</dbReference>
<dbReference type="STRING" id="216903.SAMN05444371_1967"/>
<keyword evidence="4" id="KW-1185">Reference proteome</keyword>
<accession>A0A1M6RL50</accession>
<gene>
    <name evidence="3" type="ORF">SAMN05444371_1967</name>
</gene>
<dbReference type="Pfam" id="PF13583">
    <property type="entry name" value="Reprolysin_4"/>
    <property type="match status" value="1"/>
</dbReference>
<evidence type="ECO:0000313" key="4">
    <source>
        <dbReference type="Proteomes" id="UP000184498"/>
    </source>
</evidence>
<dbReference type="Gene3D" id="3.40.390.10">
    <property type="entry name" value="Collagenase (Catalytic Domain)"/>
    <property type="match status" value="1"/>
</dbReference>
<proteinExistence type="predicted"/>
<dbReference type="InterPro" id="IPR026444">
    <property type="entry name" value="Secre_tail"/>
</dbReference>
<organism evidence="3 4">
    <name type="scientific">Epilithonimonas mollis</name>
    <dbReference type="NCBI Taxonomy" id="216903"/>
    <lineage>
        <taxon>Bacteria</taxon>
        <taxon>Pseudomonadati</taxon>
        <taxon>Bacteroidota</taxon>
        <taxon>Flavobacteriia</taxon>
        <taxon>Flavobacteriales</taxon>
        <taxon>Weeksellaceae</taxon>
        <taxon>Chryseobacterium group</taxon>
        <taxon>Epilithonimonas</taxon>
    </lineage>
</organism>
<dbReference type="InterPro" id="IPR024079">
    <property type="entry name" value="MetalloPept_cat_dom_sf"/>
</dbReference>
<evidence type="ECO:0000256" key="1">
    <source>
        <dbReference type="ARBA" id="ARBA00022729"/>
    </source>
</evidence>
<keyword evidence="1" id="KW-0732">Signal</keyword>
<protein>
    <submittedName>
        <fullName evidence="3">Por secretion system C-terminal sorting domain-containing protein</fullName>
    </submittedName>
</protein>
<dbReference type="RefSeq" id="WP_072997612.1">
    <property type="nucleotide sequence ID" value="NZ_FRAM01000002.1"/>
</dbReference>
<dbReference type="SUPFAM" id="SSF55486">
    <property type="entry name" value="Metalloproteases ('zincins'), catalytic domain"/>
    <property type="match status" value="1"/>
</dbReference>
<sequence length="749" mass="78591">MKKKLTTLLVLGIIPLVYGQWRKALPNSDVTTKSDNNVYYKVDIETIRGQLLAADKVSNKAGSVTISMPTLDGKTERFAVTSFPVMDEALANQYQLGSYVGVGIDDPTKYVRFSVAPNDFQSMTVSNGKYEFIEPATADKAYYSVHGKTSKTGAFVCGTKESSESVERLKELAKSAAAQQSNNKKYHTLRLAVSVTGEYGAYFGGAAGALTQINATMTRVNGVFEQEFNLHLNVINAPNLIFTNASTDPYSAAASMCKWNYELMNVLHGGTYGVTDADFDIGHLFGRTGGGGNAGCIGCIGSNDTATTSYTASSGGCGYAYIAPDNYKGSGITSPGTGAPMGDTFDIDYVAHEMGHQLGDYHTYSWYEGTGSNMEPGSGSTIMGYAGITGAGLDVQAHSDPYFHSRSIDEVQANLASKTVDVETDIANNPPAITPMTTSYTIPLNTAFALTANATDPDGDALTYCWEEFKTSNSSIGQPWATNAGIMNVSGASHELGKTTVGAGFRSLPPTASPTRYFPALSTVLAGNVRDLSKWESTSSVAKSTVFRVTVRDNKAGGQAQTAFANQTITVGSAAAFTVSTTSLTLGTSTVDWVPSGTAASPYNVANVKIDFTSDSGANWTTLAASVANSGTATVNVPPSLSGKSGHIRVSAIGNVFYAVKAATVGTLAVSDISGAKSAQVYPNPVKEILTVSNVAANASYEIFNSAGQIVSKGTLDNGKAAVNKLVKGVYFINVNNAGATIKTKFVKD</sequence>
<dbReference type="Proteomes" id="UP000184498">
    <property type="component" value="Unassembled WGS sequence"/>
</dbReference>
<feature type="domain" description="Secretion system C-terminal sorting" evidence="2">
    <location>
        <begin position="681"/>
        <end position="746"/>
    </location>
</feature>
<name>A0A1M6RL50_9FLAO</name>
<dbReference type="OrthoDB" id="9792152at2"/>
<dbReference type="EMBL" id="FRAM01000002">
    <property type="protein sequence ID" value="SHK33150.1"/>
    <property type="molecule type" value="Genomic_DNA"/>
</dbReference>
<reference evidence="4" key="1">
    <citation type="submission" date="2016-11" db="EMBL/GenBank/DDBJ databases">
        <authorList>
            <person name="Varghese N."/>
            <person name="Submissions S."/>
        </authorList>
    </citation>
    <scope>NUCLEOTIDE SEQUENCE [LARGE SCALE GENOMIC DNA]</scope>
    <source>
        <strain evidence="4">DSM 18016</strain>
    </source>
</reference>
<dbReference type="GO" id="GO:0008237">
    <property type="term" value="F:metallopeptidase activity"/>
    <property type="evidence" value="ECO:0007669"/>
    <property type="project" value="InterPro"/>
</dbReference>
<dbReference type="AlphaFoldDB" id="A0A1M6RL50"/>